<gene>
    <name evidence="8" type="primary">MOXD1_2</name>
    <name evidence="8" type="ORF">OS493_004888</name>
</gene>
<dbReference type="InterPro" id="IPR028460">
    <property type="entry name" value="Tbh/DBH"/>
</dbReference>
<dbReference type="GO" id="GO:0004500">
    <property type="term" value="F:dopamine beta-monooxygenase activity"/>
    <property type="evidence" value="ECO:0007669"/>
    <property type="project" value="UniProtKB-EC"/>
</dbReference>
<protein>
    <submittedName>
        <fullName evidence="8">DBH-like monooxygenase protein 1</fullName>
        <ecNumber evidence="8">1.14.17.1</ecNumber>
    </submittedName>
</protein>
<dbReference type="InterPro" id="IPR036939">
    <property type="entry name" value="Cu2_ascorb_mOase_N_sf"/>
</dbReference>
<dbReference type="EMBL" id="MU826827">
    <property type="protein sequence ID" value="KAJ7374550.1"/>
    <property type="molecule type" value="Genomic_DNA"/>
</dbReference>
<dbReference type="Proteomes" id="UP001163046">
    <property type="component" value="Unassembled WGS sequence"/>
</dbReference>
<dbReference type="Pfam" id="PF01082">
    <property type="entry name" value="Cu2_monooxygen"/>
    <property type="match status" value="1"/>
</dbReference>
<evidence type="ECO:0000256" key="5">
    <source>
        <dbReference type="ARBA" id="ARBA00023033"/>
    </source>
</evidence>
<dbReference type="GO" id="GO:0005615">
    <property type="term" value="C:extracellular space"/>
    <property type="evidence" value="ECO:0007669"/>
    <property type="project" value="TreeGrafter"/>
</dbReference>
<comment type="caution">
    <text evidence="8">The sequence shown here is derived from an EMBL/GenBank/DDBJ whole genome shotgun (WGS) entry which is preliminary data.</text>
</comment>
<dbReference type="FunFam" id="2.60.120.310:FF:000004">
    <property type="entry name" value="DBH-like monooxygenase protein 1"/>
    <property type="match status" value="1"/>
</dbReference>
<dbReference type="SUPFAM" id="SSF49742">
    <property type="entry name" value="PHM/PNGase F"/>
    <property type="match status" value="1"/>
</dbReference>
<evidence type="ECO:0000256" key="1">
    <source>
        <dbReference type="ARBA" id="ARBA00001973"/>
    </source>
</evidence>
<dbReference type="GO" id="GO:0005507">
    <property type="term" value="F:copper ion binding"/>
    <property type="evidence" value="ECO:0007669"/>
    <property type="project" value="InterPro"/>
</dbReference>
<name>A0A9X0CT10_9CNID</name>
<reference evidence="8" key="1">
    <citation type="submission" date="2023-01" db="EMBL/GenBank/DDBJ databases">
        <title>Genome assembly of the deep-sea coral Lophelia pertusa.</title>
        <authorList>
            <person name="Herrera S."/>
            <person name="Cordes E."/>
        </authorList>
    </citation>
    <scope>NUCLEOTIDE SEQUENCE</scope>
    <source>
        <strain evidence="8">USNM1676648</strain>
        <tissue evidence="8">Polyp</tissue>
    </source>
</reference>
<keyword evidence="2" id="KW-0479">Metal-binding</keyword>
<dbReference type="EC" id="1.14.17.1" evidence="8"/>
<evidence type="ECO:0000256" key="2">
    <source>
        <dbReference type="ARBA" id="ARBA00022723"/>
    </source>
</evidence>
<organism evidence="8 9">
    <name type="scientific">Desmophyllum pertusum</name>
    <dbReference type="NCBI Taxonomy" id="174260"/>
    <lineage>
        <taxon>Eukaryota</taxon>
        <taxon>Metazoa</taxon>
        <taxon>Cnidaria</taxon>
        <taxon>Anthozoa</taxon>
        <taxon>Hexacorallia</taxon>
        <taxon>Scleractinia</taxon>
        <taxon>Caryophylliina</taxon>
        <taxon>Caryophylliidae</taxon>
        <taxon>Desmophyllum</taxon>
    </lineage>
</organism>
<dbReference type="PRINTS" id="PR00767">
    <property type="entry name" value="DBMONOXGNASE"/>
</dbReference>
<keyword evidence="5 8" id="KW-0503">Monooxygenase</keyword>
<dbReference type="GO" id="GO:0030667">
    <property type="term" value="C:secretory granule membrane"/>
    <property type="evidence" value="ECO:0007669"/>
    <property type="project" value="TreeGrafter"/>
</dbReference>
<keyword evidence="3 8" id="KW-0560">Oxidoreductase</keyword>
<evidence type="ECO:0000256" key="6">
    <source>
        <dbReference type="SAM" id="MobiDB-lite"/>
    </source>
</evidence>
<evidence type="ECO:0000313" key="9">
    <source>
        <dbReference type="Proteomes" id="UP001163046"/>
    </source>
</evidence>
<sequence length="278" mass="31003">MEGADIVIGWVKDGGNNQLIYAFHTDDPSSENDIPQHDPKSRGARSTYLLNSGENVPALPDDTKTFNFTNNKTVLSTKRTIYTYRVFEFPKLQKRHDIIQIDPIIQEGNEGVVHHMLLYECSDDFPRSNLSWEGTMYSPDMPPAVIGCSGASMIAGWAVGGQSFYYPEHVGFAIGTHDSPKIAVLEIHYDNYEQKPGIVDSSGLRFHYTSQLKKVTRLVFFLLGGKCPRRWSSHLIKISWQTEGYCVEECTAEGMKGSTLPGGGIRIFSSLLHTHLAG</sequence>
<keyword evidence="9" id="KW-1185">Reference proteome</keyword>
<dbReference type="PANTHER" id="PTHR10157:SF23">
    <property type="entry name" value="MOXD1 HOMOLOG 1"/>
    <property type="match status" value="1"/>
</dbReference>
<feature type="domain" description="Copper type II ascorbate-dependent monooxygenase N-terminal" evidence="7">
    <location>
        <begin position="66"/>
        <end position="195"/>
    </location>
</feature>
<comment type="cofactor">
    <cofactor evidence="1">
        <name>Cu(2+)</name>
        <dbReference type="ChEBI" id="CHEBI:29036"/>
    </cofactor>
</comment>
<evidence type="ECO:0000259" key="7">
    <source>
        <dbReference type="Pfam" id="PF01082"/>
    </source>
</evidence>
<dbReference type="InterPro" id="IPR008977">
    <property type="entry name" value="PHM/PNGase_F_dom_sf"/>
</dbReference>
<evidence type="ECO:0000313" key="8">
    <source>
        <dbReference type="EMBL" id="KAJ7374550.1"/>
    </source>
</evidence>
<dbReference type="InterPro" id="IPR000945">
    <property type="entry name" value="DBH-like"/>
</dbReference>
<dbReference type="InterPro" id="IPR000323">
    <property type="entry name" value="Cu2_ascorb_mOase_N"/>
</dbReference>
<dbReference type="AlphaFoldDB" id="A0A9X0CT10"/>
<dbReference type="PANTHER" id="PTHR10157">
    <property type="entry name" value="DOPAMINE BETA HYDROXYLASE RELATED"/>
    <property type="match status" value="1"/>
</dbReference>
<proteinExistence type="predicted"/>
<dbReference type="OrthoDB" id="10003276at2759"/>
<dbReference type="GO" id="GO:0042421">
    <property type="term" value="P:norepinephrine biosynthetic process"/>
    <property type="evidence" value="ECO:0007669"/>
    <property type="project" value="TreeGrafter"/>
</dbReference>
<dbReference type="Gene3D" id="2.60.120.310">
    <property type="entry name" value="Copper type II, ascorbate-dependent monooxygenase, N-terminal domain"/>
    <property type="match status" value="1"/>
</dbReference>
<feature type="region of interest" description="Disordered" evidence="6">
    <location>
        <begin position="25"/>
        <end position="44"/>
    </location>
</feature>
<evidence type="ECO:0000256" key="3">
    <source>
        <dbReference type="ARBA" id="ARBA00023002"/>
    </source>
</evidence>
<evidence type="ECO:0000256" key="4">
    <source>
        <dbReference type="ARBA" id="ARBA00023008"/>
    </source>
</evidence>
<accession>A0A9X0CT10</accession>
<dbReference type="GO" id="GO:0042420">
    <property type="term" value="P:dopamine catabolic process"/>
    <property type="evidence" value="ECO:0007669"/>
    <property type="project" value="TreeGrafter"/>
</dbReference>
<dbReference type="GO" id="GO:0006589">
    <property type="term" value="P:octopamine biosynthetic process"/>
    <property type="evidence" value="ECO:0007669"/>
    <property type="project" value="TreeGrafter"/>
</dbReference>
<keyword evidence="4" id="KW-0186">Copper</keyword>